<feature type="region of interest" description="Disordered" evidence="1">
    <location>
        <begin position="333"/>
        <end position="355"/>
    </location>
</feature>
<sequence length="618" mass="68107">MVLDRLSFGDNDQLVVKPISKFRVKRIALEPHQVPYYYGLSALTSDVDDDGEQEPTTTANRTSNKRRSSTSNKRQSSSQRRRSSVATKQANGGQEGGGESSSQEASPCNTTSALSVVPSFRCSLSNSVFQSSYEEGDIVTADGQEEEGFADLTKATQTDENADNFPLPDADSKKLLRYSFPANVFHSNNAQNLMELGNQFIGDEDRFQQPSNQQSLSASMHHQQQGRQSGTNSEVAPSFRCSLPAAAFQSHLEEDGGEDTVFQQLQHARQIYSQKARKSQGEYGLQASRRTDPSLGSLPASAFQSTMYESTNSLAGGSTRTTFGEGQAHNIQTIDDQQELGNRGRSSTVTNPFRTSFPASAFQSTYYENISNDHEEEEIAPSSQDAYAPSSQGTSTTKRPSSFHCTLAKSAFQSTYLDEDETKTEDEKKLPDSQQLPDSQGTEYSPPKFRTSLAAASVFQSTYYESTVGEEDLSKQLDQTEPAVPEAHPNTQKEPLIPEVMPVVEVAPTAARKSTILYPIKPNELINFNKPPARPSALEALVSGLSTKQPINFGVFQPQKQQQTSKRLSVDKAVQYSPPEIVDKHTPFKQMIIEEIEENSEDYGPILRAQTKPFLLMN</sequence>
<keyword evidence="2" id="KW-1185">Reference proteome</keyword>
<protein>
    <submittedName>
        <fullName evidence="3">Uncharacterized protein</fullName>
    </submittedName>
</protein>
<feature type="region of interest" description="Disordered" evidence="1">
    <location>
        <begin position="273"/>
        <end position="299"/>
    </location>
</feature>
<feature type="region of interest" description="Disordered" evidence="1">
    <location>
        <begin position="46"/>
        <end position="109"/>
    </location>
</feature>
<dbReference type="AlphaFoldDB" id="A0A915DKD7"/>
<dbReference type="Proteomes" id="UP000887574">
    <property type="component" value="Unplaced"/>
</dbReference>
<feature type="compositionally biased region" description="Polar residues" evidence="1">
    <location>
        <begin position="381"/>
        <end position="402"/>
    </location>
</feature>
<reference evidence="3" key="1">
    <citation type="submission" date="2022-11" db="UniProtKB">
        <authorList>
            <consortium name="WormBaseParasite"/>
        </authorList>
    </citation>
    <scope>IDENTIFICATION</scope>
</reference>
<proteinExistence type="predicted"/>
<feature type="region of interest" description="Disordered" evidence="1">
    <location>
        <begin position="209"/>
        <end position="236"/>
    </location>
</feature>
<organism evidence="2 3">
    <name type="scientific">Ditylenchus dipsaci</name>
    <dbReference type="NCBI Taxonomy" id="166011"/>
    <lineage>
        <taxon>Eukaryota</taxon>
        <taxon>Metazoa</taxon>
        <taxon>Ecdysozoa</taxon>
        <taxon>Nematoda</taxon>
        <taxon>Chromadorea</taxon>
        <taxon>Rhabditida</taxon>
        <taxon>Tylenchina</taxon>
        <taxon>Tylenchomorpha</taxon>
        <taxon>Sphaerularioidea</taxon>
        <taxon>Anguinidae</taxon>
        <taxon>Anguininae</taxon>
        <taxon>Ditylenchus</taxon>
    </lineage>
</organism>
<accession>A0A915DKD7</accession>
<feature type="region of interest" description="Disordered" evidence="1">
    <location>
        <begin position="373"/>
        <end position="402"/>
    </location>
</feature>
<feature type="compositionally biased region" description="Polar residues" evidence="1">
    <location>
        <begin position="432"/>
        <end position="443"/>
    </location>
</feature>
<feature type="region of interest" description="Disordered" evidence="1">
    <location>
        <begin position="416"/>
        <end position="447"/>
    </location>
</feature>
<evidence type="ECO:0000313" key="2">
    <source>
        <dbReference type="Proteomes" id="UP000887574"/>
    </source>
</evidence>
<dbReference type="WBParaSite" id="jg20188">
    <property type="protein sequence ID" value="jg20188"/>
    <property type="gene ID" value="jg20188"/>
</dbReference>
<evidence type="ECO:0000313" key="3">
    <source>
        <dbReference type="WBParaSite" id="jg20188"/>
    </source>
</evidence>
<feature type="compositionally biased region" description="Polar residues" evidence="1">
    <location>
        <begin position="344"/>
        <end position="355"/>
    </location>
</feature>
<feature type="compositionally biased region" description="Polar residues" evidence="1">
    <location>
        <begin position="209"/>
        <end position="235"/>
    </location>
</feature>
<feature type="compositionally biased region" description="Low complexity" evidence="1">
    <location>
        <begin position="69"/>
        <end position="78"/>
    </location>
</feature>
<evidence type="ECO:0000256" key="1">
    <source>
        <dbReference type="SAM" id="MobiDB-lite"/>
    </source>
</evidence>
<name>A0A915DKD7_9BILA</name>